<keyword evidence="1" id="KW-0472">Membrane</keyword>
<feature type="transmembrane region" description="Helical" evidence="1">
    <location>
        <begin position="369"/>
        <end position="388"/>
    </location>
</feature>
<dbReference type="InterPro" id="IPR036322">
    <property type="entry name" value="WD40_repeat_dom_sf"/>
</dbReference>
<dbReference type="InterPro" id="IPR015943">
    <property type="entry name" value="WD40/YVTN_repeat-like_dom_sf"/>
</dbReference>
<geneLocation type="nucleomorph" evidence="2"/>
<organism evidence="2">
    <name type="scientific">Amorphochlora amoebiformis</name>
    <dbReference type="NCBI Taxonomy" id="1561963"/>
    <lineage>
        <taxon>Eukaryota</taxon>
        <taxon>Sar</taxon>
        <taxon>Rhizaria</taxon>
        <taxon>Cercozoa</taxon>
        <taxon>Chlorarachniophyceae</taxon>
        <taxon>Amorphochlora</taxon>
    </lineage>
</organism>
<dbReference type="SUPFAM" id="SSF50978">
    <property type="entry name" value="WD40 repeat-like"/>
    <property type="match status" value="1"/>
</dbReference>
<feature type="transmembrane region" description="Helical" evidence="1">
    <location>
        <begin position="409"/>
        <end position="432"/>
    </location>
</feature>
<dbReference type="Gene3D" id="2.130.10.10">
    <property type="entry name" value="YVTN repeat-like/Quinoprotein amine dehydrogenase"/>
    <property type="match status" value="1"/>
</dbReference>
<evidence type="ECO:0000313" key="2">
    <source>
        <dbReference type="EMBL" id="BAS01754.1"/>
    </source>
</evidence>
<proteinExistence type="predicted"/>
<keyword evidence="2" id="KW-0542">Nucleomorph</keyword>
<feature type="transmembrane region" description="Helical" evidence="1">
    <location>
        <begin position="727"/>
        <end position="751"/>
    </location>
</feature>
<keyword evidence="1" id="KW-0812">Transmembrane</keyword>
<sequence length="792" mass="94089">MKVHFTNLIKCASSIKKILLMKKFIIYLDKSTVFQVNNALQLELYKKTVFSFPIKTRYRVKTVIKIKIFEASTLYSFFIAIDFQNNIYFLNRPYFSFIYFLNSRLNIYYIKIIDKKEEIILCDYYKIEVWCVKRNFTRRFRLSIEGFDGLIKNLKTSSDQAYLFLLTSKNCLTILETGKKYAKLIKIYIKHTQLVREINIFLSCFVNNITNKTFYMRSLLEIREPIHIIIWTKSIRVPRIENNYSINNNALITQKKTIKWILRKKFNINVKANRLKKIIVNEKTGILLLLFDSNIILLYEIINLRLMLRVDIVFFTAYHVLYESNNILLSNENYKEIIMVNDKKKNLVYINIDKKNTIKEYVISKEHTFLIILFTIGTLRLINYFLIGKQIYLINIFRKIRKICLIDKKLSICCVSGSGLVINYSILTLSIIKMACFKNLICDLYVDATNEILILIDSEYQILIIGAKNLILLNIIRIHNSRISNLMFVLKIPSIITSSYDKTVKEVELNKNITLKYIYKHEDAVYSFSLLTKNTILLSITVSNIIYLWDSIDKTIKYIISLDSILYKSRYFINSSILFNTSMDNIGISYYKDSLFVSNRKDCSLTIINIDKDKRFMVHRIYKYNKKRKQKKPITVDEKYKDKVDFPIFPREISFINDIKITKNLIVINFEDLYLFKIRSKYKICIPNNLRISPIWLLLLIIQRDTPNKYFKFFNHTKTSIRNISKLHFIILIYLYKDIYLIKIILILSAITKAMKEESIIKEIMLILNNVNTIMAQIQRMVLEYRRADNYL</sequence>
<dbReference type="AlphaFoldDB" id="A0A0H5BQY4"/>
<keyword evidence="1" id="KW-1133">Transmembrane helix</keyword>
<evidence type="ECO:0000256" key="1">
    <source>
        <dbReference type="SAM" id="Phobius"/>
    </source>
</evidence>
<accession>A0A0H5BQY4</accession>
<protein>
    <submittedName>
        <fullName evidence="2">Uncharacterized protein</fullName>
    </submittedName>
</protein>
<reference evidence="2" key="1">
    <citation type="journal article" date="2015" name="Genome Biol. Evol.">
        <title>Nucleomorph Genome Sequences of Two Chlorarachniophytes, Amorphochlora amoebiformis and Lotharella vacuolata.</title>
        <authorList>
            <person name="Suzuki S."/>
            <person name="Shirato S."/>
            <person name="Hirakawa Y."/>
            <person name="Ishida K."/>
        </authorList>
    </citation>
    <scope>NUCLEOTIDE SEQUENCE</scope>
    <source>
        <strain evidence="2">CCMP2058</strain>
    </source>
</reference>
<name>A0A0H5BQY4_9EUKA</name>
<dbReference type="EMBL" id="AB996602">
    <property type="protein sequence ID" value="BAS01754.1"/>
    <property type="molecule type" value="Genomic_DNA"/>
</dbReference>